<feature type="compositionally biased region" description="Basic and acidic residues" evidence="11">
    <location>
        <begin position="66"/>
        <end position="77"/>
    </location>
</feature>
<keyword evidence="9 12" id="KW-0472">Membrane</keyword>
<keyword evidence="7" id="KW-0653">Protein transport</keyword>
<feature type="region of interest" description="Disordered" evidence="11">
    <location>
        <begin position="59"/>
        <end position="145"/>
    </location>
</feature>
<evidence type="ECO:0000256" key="6">
    <source>
        <dbReference type="ARBA" id="ARBA00022892"/>
    </source>
</evidence>
<accession>A0ABR3Z585</accession>
<feature type="compositionally biased region" description="Polar residues" evidence="11">
    <location>
        <begin position="93"/>
        <end position="108"/>
    </location>
</feature>
<comment type="caution">
    <text evidence="13">The sequence shown here is derived from an EMBL/GenBank/DDBJ whole genome shotgun (WGS) entry which is preliminary data.</text>
</comment>
<dbReference type="Proteomes" id="UP001583280">
    <property type="component" value="Unassembled WGS sequence"/>
</dbReference>
<feature type="compositionally biased region" description="Polar residues" evidence="11">
    <location>
        <begin position="132"/>
        <end position="145"/>
    </location>
</feature>
<evidence type="ECO:0000256" key="10">
    <source>
        <dbReference type="SAM" id="Coils"/>
    </source>
</evidence>
<keyword evidence="4 12" id="KW-0812">Transmembrane</keyword>
<name>A0ABR3Z585_9PEZI</name>
<keyword evidence="10" id="KW-0175">Coiled coil</keyword>
<reference evidence="13 14" key="1">
    <citation type="journal article" date="2024" name="IMA Fungus">
        <title>IMA Genome - F19 : A genome assembly and annotation guide to empower mycologists, including annotated draft genome sequences of Ceratocystis pirilliformis, Diaporthe australafricana, Fusarium ophioides, Paecilomyces lecythidis, and Sporothrix stenoceras.</title>
        <authorList>
            <person name="Aylward J."/>
            <person name="Wilson A.M."/>
            <person name="Visagie C.M."/>
            <person name="Spraker J."/>
            <person name="Barnes I."/>
            <person name="Buitendag C."/>
            <person name="Ceriani C."/>
            <person name="Del Mar Angel L."/>
            <person name="du Plessis D."/>
            <person name="Fuchs T."/>
            <person name="Gasser K."/>
            <person name="Kramer D."/>
            <person name="Li W."/>
            <person name="Munsamy K."/>
            <person name="Piso A."/>
            <person name="Price J.L."/>
            <person name="Sonnekus B."/>
            <person name="Thomas C."/>
            <person name="van der Nest A."/>
            <person name="van Dijk A."/>
            <person name="van Heerden A."/>
            <person name="van Vuuren N."/>
            <person name="Yilmaz N."/>
            <person name="Duong T.A."/>
            <person name="van der Merwe N.A."/>
            <person name="Wingfield M.J."/>
            <person name="Wingfield B.D."/>
        </authorList>
    </citation>
    <scope>NUCLEOTIDE SEQUENCE [LARGE SCALE GENOMIC DNA]</scope>
    <source>
        <strain evidence="13 14">CMW 12675</strain>
    </source>
</reference>
<evidence type="ECO:0000256" key="4">
    <source>
        <dbReference type="ARBA" id="ARBA00022692"/>
    </source>
</evidence>
<proteinExistence type="inferred from homology"/>
<evidence type="ECO:0000256" key="1">
    <source>
        <dbReference type="ARBA" id="ARBA00004163"/>
    </source>
</evidence>
<protein>
    <submittedName>
        <fullName evidence="13">Uncharacterized protein</fullName>
    </submittedName>
</protein>
<evidence type="ECO:0000313" key="14">
    <source>
        <dbReference type="Proteomes" id="UP001583280"/>
    </source>
</evidence>
<evidence type="ECO:0000256" key="8">
    <source>
        <dbReference type="ARBA" id="ARBA00022989"/>
    </source>
</evidence>
<comment type="subcellular location">
    <subcellularLocation>
        <location evidence="1">Endoplasmic reticulum membrane</location>
        <topology evidence="1">Single-pass type IV membrane protein</topology>
    </subcellularLocation>
</comment>
<feature type="coiled-coil region" evidence="10">
    <location>
        <begin position="214"/>
        <end position="241"/>
    </location>
</feature>
<organism evidence="13 14">
    <name type="scientific">Ceratocystis pirilliformis</name>
    <dbReference type="NCBI Taxonomy" id="259994"/>
    <lineage>
        <taxon>Eukaryota</taxon>
        <taxon>Fungi</taxon>
        <taxon>Dikarya</taxon>
        <taxon>Ascomycota</taxon>
        <taxon>Pezizomycotina</taxon>
        <taxon>Sordariomycetes</taxon>
        <taxon>Hypocreomycetidae</taxon>
        <taxon>Microascales</taxon>
        <taxon>Ceratocystidaceae</taxon>
        <taxon>Ceratocystis</taxon>
    </lineage>
</organism>
<keyword evidence="6" id="KW-0931">ER-Golgi transport</keyword>
<evidence type="ECO:0000256" key="12">
    <source>
        <dbReference type="SAM" id="Phobius"/>
    </source>
</evidence>
<gene>
    <name evidence="13" type="ORF">Cpir12675_003432</name>
</gene>
<evidence type="ECO:0000256" key="7">
    <source>
        <dbReference type="ARBA" id="ARBA00022927"/>
    </source>
</evidence>
<keyword evidence="8 12" id="KW-1133">Transmembrane helix</keyword>
<evidence type="ECO:0000256" key="11">
    <source>
        <dbReference type="SAM" id="MobiDB-lite"/>
    </source>
</evidence>
<evidence type="ECO:0000256" key="3">
    <source>
        <dbReference type="ARBA" id="ARBA00022448"/>
    </source>
</evidence>
<feature type="compositionally biased region" description="Low complexity" evidence="11">
    <location>
        <begin position="118"/>
        <end position="128"/>
    </location>
</feature>
<keyword evidence="5" id="KW-0256">Endoplasmic reticulum</keyword>
<evidence type="ECO:0000256" key="2">
    <source>
        <dbReference type="ARBA" id="ARBA00007891"/>
    </source>
</evidence>
<feature type="transmembrane region" description="Helical" evidence="12">
    <location>
        <begin position="247"/>
        <end position="271"/>
    </location>
</feature>
<dbReference type="PANTHER" id="PTHR13050:SF7">
    <property type="entry name" value="VESICLE TRANSPORT PROTEIN USE1"/>
    <property type="match status" value="1"/>
</dbReference>
<evidence type="ECO:0000256" key="5">
    <source>
        <dbReference type="ARBA" id="ARBA00022824"/>
    </source>
</evidence>
<comment type="similarity">
    <text evidence="2">Belongs to the USE1 family.</text>
</comment>
<dbReference type="Pfam" id="PF09753">
    <property type="entry name" value="Use1"/>
    <property type="match status" value="1"/>
</dbReference>
<evidence type="ECO:0000256" key="9">
    <source>
        <dbReference type="ARBA" id="ARBA00023136"/>
    </source>
</evidence>
<dbReference type="PANTHER" id="PTHR13050">
    <property type="entry name" value="USE1-LIKE PROTEIN"/>
    <property type="match status" value="1"/>
</dbReference>
<dbReference type="InterPro" id="IPR019150">
    <property type="entry name" value="Vesicle_transport_protein_Use1"/>
</dbReference>
<keyword evidence="14" id="KW-1185">Reference proteome</keyword>
<evidence type="ECO:0000313" key="13">
    <source>
        <dbReference type="EMBL" id="KAL1894973.1"/>
    </source>
</evidence>
<keyword evidence="3" id="KW-0813">Transport</keyword>
<sequence>MDTHRKASIANDEWRNGDSLKSLDNIYKEGFISDLQALGNDSDSDSVHSEWMDEILIDAVKTTSKTPEDTSPRKSPDEDVIPSIEEPDAEPATYTQPESQSEVPTVTAQMLRARTRRQQTATPATPAACQEPSPSSVPDSAAQTTAREALFGSRSTGKSALAAPQTSNATAEAILDHQRTEQNALSESILQMASALKASSQRFSDTLDQDKDALSKANDGMNKTEETMDAASRRMSTLRRMTEGKGWWGRMILFAWVYGLMVALLLVVFVLPKLRF</sequence>
<dbReference type="EMBL" id="JAWDJO010000081">
    <property type="protein sequence ID" value="KAL1894973.1"/>
    <property type="molecule type" value="Genomic_DNA"/>
</dbReference>